<evidence type="ECO:0000313" key="3">
    <source>
        <dbReference type="Proteomes" id="UP000177801"/>
    </source>
</evidence>
<keyword evidence="1" id="KW-1133">Transmembrane helix</keyword>
<comment type="caution">
    <text evidence="2">The sequence shown here is derived from an EMBL/GenBank/DDBJ whole genome shotgun (WGS) entry which is preliminary data.</text>
</comment>
<evidence type="ECO:0000256" key="1">
    <source>
        <dbReference type="SAM" id="Phobius"/>
    </source>
</evidence>
<gene>
    <name evidence="2" type="ORF">A3G58_01480</name>
</gene>
<proteinExistence type="predicted"/>
<keyword evidence="1" id="KW-0812">Transmembrane</keyword>
<feature type="transmembrane region" description="Helical" evidence="1">
    <location>
        <begin position="32"/>
        <end position="53"/>
    </location>
</feature>
<organism evidence="2 3">
    <name type="scientific">Candidatus Colwellbacteria bacterium RIFCSPLOWO2_12_FULL_46_17</name>
    <dbReference type="NCBI Taxonomy" id="1797695"/>
    <lineage>
        <taxon>Bacteria</taxon>
        <taxon>Candidatus Colwelliibacteriota</taxon>
    </lineage>
</organism>
<accession>A0A1G1ZCX9</accession>
<protein>
    <submittedName>
        <fullName evidence="2">Uncharacterized protein</fullName>
    </submittedName>
</protein>
<dbReference type="EMBL" id="MHJD01000015">
    <property type="protein sequence ID" value="OGY62481.1"/>
    <property type="molecule type" value="Genomic_DNA"/>
</dbReference>
<name>A0A1G1ZCX9_9BACT</name>
<feature type="transmembrane region" description="Helical" evidence="1">
    <location>
        <begin position="95"/>
        <end position="118"/>
    </location>
</feature>
<dbReference type="AlphaFoldDB" id="A0A1G1ZCX9"/>
<dbReference type="Proteomes" id="UP000177801">
    <property type="component" value="Unassembled WGS sequence"/>
</dbReference>
<sequence>MTTEPTTRPIDAAEMRHEIWEWIPALWRTGNFLLRLIVLETALWPIIMARIALSTSDDVVGTLSFYVPLAELLLVAIVYPLVTGSSLLSEAGRKTFGILLAVTGAKMVVGVYLVLVPVRNSPGSLTLLALSVYGLIFLAPTVLAKLRGLGVGVMALVAVLVTISFIPAFRAELKEWWENVTNGTPAASGTPAVAIDPMSVCVQSFVYDVGPGQDATFEADRVLSELPGRQEFRSHKSSGTTYVRSEDSITFSHPTGGKVAICVGNSGNEALLQPAAKALWEEAVYGATTA</sequence>
<keyword evidence="1" id="KW-0472">Membrane</keyword>
<feature type="transmembrane region" description="Helical" evidence="1">
    <location>
        <begin position="65"/>
        <end position="83"/>
    </location>
</feature>
<feature type="transmembrane region" description="Helical" evidence="1">
    <location>
        <begin position="149"/>
        <end position="169"/>
    </location>
</feature>
<evidence type="ECO:0000313" key="2">
    <source>
        <dbReference type="EMBL" id="OGY62481.1"/>
    </source>
</evidence>
<reference evidence="2 3" key="1">
    <citation type="journal article" date="2016" name="Nat. Commun.">
        <title>Thousands of microbial genomes shed light on interconnected biogeochemical processes in an aquifer system.</title>
        <authorList>
            <person name="Anantharaman K."/>
            <person name="Brown C.T."/>
            <person name="Hug L.A."/>
            <person name="Sharon I."/>
            <person name="Castelle C.J."/>
            <person name="Probst A.J."/>
            <person name="Thomas B.C."/>
            <person name="Singh A."/>
            <person name="Wilkins M.J."/>
            <person name="Karaoz U."/>
            <person name="Brodie E.L."/>
            <person name="Williams K.H."/>
            <person name="Hubbard S.S."/>
            <person name="Banfield J.F."/>
        </authorList>
    </citation>
    <scope>NUCLEOTIDE SEQUENCE [LARGE SCALE GENOMIC DNA]</scope>
</reference>
<feature type="transmembrane region" description="Helical" evidence="1">
    <location>
        <begin position="125"/>
        <end position="143"/>
    </location>
</feature>